<organism evidence="11 12">
    <name type="scientific">Flemingia macrophylla</name>
    <dbReference type="NCBI Taxonomy" id="520843"/>
    <lineage>
        <taxon>Eukaryota</taxon>
        <taxon>Viridiplantae</taxon>
        <taxon>Streptophyta</taxon>
        <taxon>Embryophyta</taxon>
        <taxon>Tracheophyta</taxon>
        <taxon>Spermatophyta</taxon>
        <taxon>Magnoliopsida</taxon>
        <taxon>eudicotyledons</taxon>
        <taxon>Gunneridae</taxon>
        <taxon>Pentapetalae</taxon>
        <taxon>rosids</taxon>
        <taxon>fabids</taxon>
        <taxon>Fabales</taxon>
        <taxon>Fabaceae</taxon>
        <taxon>Papilionoideae</taxon>
        <taxon>50 kb inversion clade</taxon>
        <taxon>NPAAA clade</taxon>
        <taxon>indigoferoid/millettioid clade</taxon>
        <taxon>Phaseoleae</taxon>
        <taxon>Flemingia</taxon>
    </lineage>
</organism>
<feature type="domain" description="Glycosyl hydrolase family 81 N-terminal" evidence="9">
    <location>
        <begin position="33"/>
        <end position="289"/>
    </location>
</feature>
<proteinExistence type="inferred from homology"/>
<dbReference type="PROSITE" id="PS52008">
    <property type="entry name" value="GH81"/>
    <property type="match status" value="1"/>
</dbReference>
<dbReference type="EC" id="3.2.1.39" evidence="3"/>
<protein>
    <recommendedName>
        <fullName evidence="3">glucan endo-1,3-beta-D-glucosidase</fullName>
        <ecNumber evidence="3">3.2.1.39</ecNumber>
    </recommendedName>
</protein>
<dbReference type="Pfam" id="PF17652">
    <property type="entry name" value="Glyco_hydro81C"/>
    <property type="match status" value="1"/>
</dbReference>
<evidence type="ECO:0000256" key="8">
    <source>
        <dbReference type="ARBA" id="ARBA00023326"/>
    </source>
</evidence>
<dbReference type="Gene3D" id="2.70.98.30">
    <property type="entry name" value="Golgi alpha-mannosidase II, domain 4"/>
    <property type="match status" value="1"/>
</dbReference>
<name>A0ABD1MHV6_9FABA</name>
<keyword evidence="6" id="KW-0326">Glycosidase</keyword>
<evidence type="ECO:0000259" key="10">
    <source>
        <dbReference type="Pfam" id="PF17652"/>
    </source>
</evidence>
<accession>A0ABD1MHV6</accession>
<dbReference type="EMBL" id="JBGMDY010000005">
    <property type="protein sequence ID" value="KAL2335311.1"/>
    <property type="molecule type" value="Genomic_DNA"/>
</dbReference>
<evidence type="ECO:0000259" key="9">
    <source>
        <dbReference type="Pfam" id="PF03639"/>
    </source>
</evidence>
<evidence type="ECO:0000313" key="12">
    <source>
        <dbReference type="Proteomes" id="UP001603857"/>
    </source>
</evidence>
<reference evidence="11 12" key="1">
    <citation type="submission" date="2024-08" db="EMBL/GenBank/DDBJ databases">
        <title>Insights into the chromosomal genome structure of Flemingia macrophylla.</title>
        <authorList>
            <person name="Ding Y."/>
            <person name="Zhao Y."/>
            <person name="Bi W."/>
            <person name="Wu M."/>
            <person name="Zhao G."/>
            <person name="Gong Y."/>
            <person name="Li W."/>
            <person name="Zhang P."/>
        </authorList>
    </citation>
    <scope>NUCLEOTIDE SEQUENCE [LARGE SCALE GENOMIC DNA]</scope>
    <source>
        <strain evidence="11">DYQJB</strain>
        <tissue evidence="11">Leaf</tissue>
    </source>
</reference>
<evidence type="ECO:0000256" key="2">
    <source>
        <dbReference type="ARBA" id="ARBA00010730"/>
    </source>
</evidence>
<evidence type="ECO:0000256" key="5">
    <source>
        <dbReference type="ARBA" id="ARBA00023277"/>
    </source>
</evidence>
<keyword evidence="4" id="KW-0378">Hydrolase</keyword>
<comment type="catalytic activity">
    <reaction evidence="1">
        <text>Hydrolysis of (1-&gt;3)-beta-D-glucosidic linkages in (1-&gt;3)-beta-D-glucans.</text>
        <dbReference type="EC" id="3.2.1.39"/>
    </reaction>
</comment>
<sequence>MKTYQNHTPYIFPEVHSTVLPDLSNFFSPHLLSSPLPTNSFFQNFTLNNGDQPEYIHPYLIKSSNSSLSLSYPSRKVSSSEISQVFIADLTITSKRASSGKHAILSYSDLSVTLDILSISMSFFLVRGSPYLTFSVTRPSLLSITTIHAIHSLSPNDSHTKFTLKFNNGQTWLIYASSTIHLSNTFSEINSNAFTGIIRVALLPESDSKHETVLDKFSLCYPVSGKAVFREPFCVEYHWETNVVGDLLMLTHPLHLQLLCKEDNDLNHVTVLDDFKYRSIDGDLVGVLIARASRLALIAEEVCFLDVISKVRKYLKETIESWLEGTFDGNGFLYDKKWGGIMIEQGSNNAQVDDGFAYGDASLVALGPTLTSLKILATKMWWHVEEGGDMYEKEFGKGNRILGVLWSNKRDTGLWFPYAECREFRLGIQVLPLVPILFSNVEYVKELVEWSLPSFNRHNVGDKWKSFVYAALNKNNVGDKWKGFVYALEGIYDNESALRKVKKLKDFHEGNSLTNLLWWLHSRGH</sequence>
<dbReference type="GO" id="GO:0042973">
    <property type="term" value="F:glucan endo-1,3-beta-D-glucosidase activity"/>
    <property type="evidence" value="ECO:0007669"/>
    <property type="project" value="UniProtKB-EC"/>
</dbReference>
<dbReference type="PANTHER" id="PTHR31983:SF22">
    <property type="entry name" value="GLUCAN ENDO-1,3-BETA-D-GLUCOSIDASE"/>
    <property type="match status" value="1"/>
</dbReference>
<evidence type="ECO:0000256" key="1">
    <source>
        <dbReference type="ARBA" id="ARBA00000382"/>
    </source>
</evidence>
<evidence type="ECO:0000256" key="7">
    <source>
        <dbReference type="ARBA" id="ARBA00023316"/>
    </source>
</evidence>
<keyword evidence="8" id="KW-0624">Polysaccharide degradation</keyword>
<dbReference type="Proteomes" id="UP001603857">
    <property type="component" value="Unassembled WGS sequence"/>
</dbReference>
<evidence type="ECO:0000256" key="6">
    <source>
        <dbReference type="ARBA" id="ARBA00023295"/>
    </source>
</evidence>
<dbReference type="GO" id="GO:0071555">
    <property type="term" value="P:cell wall organization"/>
    <property type="evidence" value="ECO:0007669"/>
    <property type="project" value="UniProtKB-KW"/>
</dbReference>
<dbReference type="Pfam" id="PF03639">
    <property type="entry name" value="Glyco_hydro_81"/>
    <property type="match status" value="1"/>
</dbReference>
<keyword evidence="5" id="KW-0119">Carbohydrate metabolism</keyword>
<keyword evidence="7" id="KW-0961">Cell wall biogenesis/degradation</keyword>
<evidence type="ECO:0000256" key="3">
    <source>
        <dbReference type="ARBA" id="ARBA00012780"/>
    </source>
</evidence>
<dbReference type="InterPro" id="IPR005200">
    <property type="entry name" value="Endo-beta-glucanase"/>
</dbReference>
<evidence type="ECO:0000256" key="4">
    <source>
        <dbReference type="ARBA" id="ARBA00022801"/>
    </source>
</evidence>
<comment type="caution">
    <text evidence="11">The sequence shown here is derived from an EMBL/GenBank/DDBJ whole genome shotgun (WGS) entry which is preliminary data.</text>
</comment>
<evidence type="ECO:0000313" key="11">
    <source>
        <dbReference type="EMBL" id="KAL2335311.1"/>
    </source>
</evidence>
<gene>
    <name evidence="11" type="ORF">Fmac_016524</name>
</gene>
<feature type="domain" description="Glycosyl hydrolase family 81 C-terminal" evidence="10">
    <location>
        <begin position="355"/>
        <end position="471"/>
    </location>
</feature>
<dbReference type="InterPro" id="IPR040451">
    <property type="entry name" value="GH81_N"/>
</dbReference>
<comment type="similarity">
    <text evidence="2">Belongs to the glycosyl hydrolase 81 family.</text>
</comment>
<dbReference type="GO" id="GO:0000272">
    <property type="term" value="P:polysaccharide catabolic process"/>
    <property type="evidence" value="ECO:0007669"/>
    <property type="project" value="UniProtKB-KW"/>
</dbReference>
<dbReference type="AlphaFoldDB" id="A0ABD1MHV6"/>
<dbReference type="PANTHER" id="PTHR31983">
    <property type="entry name" value="ENDO-1,3(4)-BETA-GLUCANASE 1"/>
    <property type="match status" value="1"/>
</dbReference>
<keyword evidence="12" id="KW-1185">Reference proteome</keyword>
<dbReference type="InterPro" id="IPR040720">
    <property type="entry name" value="GH81_C"/>
</dbReference>